<dbReference type="EMBL" id="CP157483">
    <property type="protein sequence ID" value="XBO43364.1"/>
    <property type="molecule type" value="Genomic_DNA"/>
</dbReference>
<proteinExistence type="predicted"/>
<evidence type="ECO:0000313" key="1">
    <source>
        <dbReference type="EMBL" id="XBO43364.1"/>
    </source>
</evidence>
<sequence>MSAATDVRATEVHGPIDFLLLEFPAEGLTGEASRALADLVERGVIRIYDLVVVSKDEDGAVDVLELTNPAHGASTFSYFHGARSGLLKDEDVTEASSAMRPGTVGALIVYENAWAIPFVAAARHSGGEVVANLHIPAADVIAALEALEPAHD</sequence>
<organism evidence="1">
    <name type="scientific">Pedococcus sp. KACC 23699</name>
    <dbReference type="NCBI Taxonomy" id="3149228"/>
    <lineage>
        <taxon>Bacteria</taxon>
        <taxon>Bacillati</taxon>
        <taxon>Actinomycetota</taxon>
        <taxon>Actinomycetes</taxon>
        <taxon>Micrococcales</taxon>
        <taxon>Intrasporangiaceae</taxon>
        <taxon>Pedococcus</taxon>
    </lineage>
</organism>
<name>A0AAU7JTF7_9MICO</name>
<dbReference type="RefSeq" id="WP_406830798.1">
    <property type="nucleotide sequence ID" value="NZ_CP157483.1"/>
</dbReference>
<dbReference type="InterPro" id="IPR046288">
    <property type="entry name" value="DUF6325"/>
</dbReference>
<dbReference type="Pfam" id="PF19850">
    <property type="entry name" value="DUF6325"/>
    <property type="match status" value="1"/>
</dbReference>
<accession>A0AAU7JTF7</accession>
<reference evidence="1" key="1">
    <citation type="submission" date="2024-05" db="EMBL/GenBank/DDBJ databases">
        <authorList>
            <person name="Kim S."/>
            <person name="Heo J."/>
            <person name="Choi H."/>
            <person name="Choi Y."/>
            <person name="Kwon S.-W."/>
            <person name="Kim Y."/>
        </authorList>
    </citation>
    <scope>NUCLEOTIDE SEQUENCE</scope>
    <source>
        <strain evidence="1">KACC 23699</strain>
    </source>
</reference>
<protein>
    <submittedName>
        <fullName evidence="1">DUF6325 family protein</fullName>
    </submittedName>
</protein>
<gene>
    <name evidence="1" type="ORF">ABEG17_17650</name>
</gene>
<dbReference type="AlphaFoldDB" id="A0AAU7JTF7"/>